<dbReference type="RefSeq" id="WP_278445106.1">
    <property type="nucleotide sequence ID" value="NZ_CAXBMG010000034.1"/>
</dbReference>
<dbReference type="Pfam" id="PF01740">
    <property type="entry name" value="STAS"/>
    <property type="match status" value="1"/>
</dbReference>
<evidence type="ECO:0000259" key="1">
    <source>
        <dbReference type="PROSITE" id="PS50801"/>
    </source>
</evidence>
<feature type="domain" description="STAS" evidence="1">
    <location>
        <begin position="30"/>
        <end position="119"/>
    </location>
</feature>
<evidence type="ECO:0000313" key="2">
    <source>
        <dbReference type="EMBL" id="HCO26026.1"/>
    </source>
</evidence>
<dbReference type="Proteomes" id="UP000263642">
    <property type="component" value="Unassembled WGS sequence"/>
</dbReference>
<accession>A0A3D3RBQ4</accession>
<organism evidence="2 3">
    <name type="scientific">Gimesia maris</name>
    <dbReference type="NCBI Taxonomy" id="122"/>
    <lineage>
        <taxon>Bacteria</taxon>
        <taxon>Pseudomonadati</taxon>
        <taxon>Planctomycetota</taxon>
        <taxon>Planctomycetia</taxon>
        <taxon>Planctomycetales</taxon>
        <taxon>Planctomycetaceae</taxon>
        <taxon>Gimesia</taxon>
    </lineage>
</organism>
<dbReference type="SUPFAM" id="SSF52091">
    <property type="entry name" value="SpoIIaa-like"/>
    <property type="match status" value="1"/>
</dbReference>
<evidence type="ECO:0000313" key="3">
    <source>
        <dbReference type="Proteomes" id="UP000263642"/>
    </source>
</evidence>
<comment type="caution">
    <text evidence="2">The sequence shown here is derived from an EMBL/GenBank/DDBJ whole genome shotgun (WGS) entry which is preliminary data.</text>
</comment>
<proteinExistence type="predicted"/>
<sequence>MVDNLEIFEVEVSAPNLVVIPQGSTLQFLYSNVQTESNKVLRLFDAPEIKNVIIDLSKVDYLDSIIIGSIIRLLQRARQTGGQAVFCNACENMQNILKCIKVGSLWPLYETREDAVTAINTNS</sequence>
<dbReference type="InterPro" id="IPR002645">
    <property type="entry name" value="STAS_dom"/>
</dbReference>
<dbReference type="CDD" id="cd07043">
    <property type="entry name" value="STAS_anti-anti-sigma_factors"/>
    <property type="match status" value="1"/>
</dbReference>
<dbReference type="PROSITE" id="PS50801">
    <property type="entry name" value="STAS"/>
    <property type="match status" value="1"/>
</dbReference>
<gene>
    <name evidence="2" type="ORF">DIT97_24475</name>
</gene>
<reference evidence="2 3" key="1">
    <citation type="journal article" date="2018" name="Nat. Biotechnol.">
        <title>A standardized bacterial taxonomy based on genome phylogeny substantially revises the tree of life.</title>
        <authorList>
            <person name="Parks D.H."/>
            <person name="Chuvochina M."/>
            <person name="Waite D.W."/>
            <person name="Rinke C."/>
            <person name="Skarshewski A."/>
            <person name="Chaumeil P.A."/>
            <person name="Hugenholtz P."/>
        </authorList>
    </citation>
    <scope>NUCLEOTIDE SEQUENCE [LARGE SCALE GENOMIC DNA]</scope>
    <source>
        <strain evidence="2">UBA9375</strain>
    </source>
</reference>
<protein>
    <recommendedName>
        <fullName evidence="1">STAS domain-containing protein</fullName>
    </recommendedName>
</protein>
<dbReference type="InterPro" id="IPR036513">
    <property type="entry name" value="STAS_dom_sf"/>
</dbReference>
<name>A0A3D3RBQ4_9PLAN</name>
<dbReference type="AlphaFoldDB" id="A0A3D3RBQ4"/>
<dbReference type="EMBL" id="DQAY01000148">
    <property type="protein sequence ID" value="HCO26026.1"/>
    <property type="molecule type" value="Genomic_DNA"/>
</dbReference>
<dbReference type="Gene3D" id="3.30.750.24">
    <property type="entry name" value="STAS domain"/>
    <property type="match status" value="1"/>
</dbReference>